<dbReference type="SUPFAM" id="SSF52980">
    <property type="entry name" value="Restriction endonuclease-like"/>
    <property type="match status" value="1"/>
</dbReference>
<name>A0AAU9TUF0_EUPED</name>
<organism evidence="2 3">
    <name type="scientific">Euphydryas editha</name>
    <name type="common">Edith's checkerspot</name>
    <dbReference type="NCBI Taxonomy" id="104508"/>
    <lineage>
        <taxon>Eukaryota</taxon>
        <taxon>Metazoa</taxon>
        <taxon>Ecdysozoa</taxon>
        <taxon>Arthropoda</taxon>
        <taxon>Hexapoda</taxon>
        <taxon>Insecta</taxon>
        <taxon>Pterygota</taxon>
        <taxon>Neoptera</taxon>
        <taxon>Endopterygota</taxon>
        <taxon>Lepidoptera</taxon>
        <taxon>Glossata</taxon>
        <taxon>Ditrysia</taxon>
        <taxon>Papilionoidea</taxon>
        <taxon>Nymphalidae</taxon>
        <taxon>Nymphalinae</taxon>
        <taxon>Euphydryas</taxon>
    </lineage>
</organism>
<feature type="domain" description="YqaJ viral recombinase" evidence="1">
    <location>
        <begin position="39"/>
        <end position="162"/>
    </location>
</feature>
<dbReference type="InterPro" id="IPR011335">
    <property type="entry name" value="Restrct_endonuc-II-like"/>
</dbReference>
<evidence type="ECO:0000313" key="2">
    <source>
        <dbReference type="EMBL" id="CAH2088145.1"/>
    </source>
</evidence>
<dbReference type="EMBL" id="CAKOGL010000007">
    <property type="protein sequence ID" value="CAH2088145.1"/>
    <property type="molecule type" value="Genomic_DNA"/>
</dbReference>
<dbReference type="InterPro" id="IPR051703">
    <property type="entry name" value="NF-kappa-B_Signaling_Reg"/>
</dbReference>
<dbReference type="Proteomes" id="UP001153954">
    <property type="component" value="Unassembled WGS sequence"/>
</dbReference>
<proteinExistence type="predicted"/>
<protein>
    <recommendedName>
        <fullName evidence="1">YqaJ viral recombinase domain-containing protein</fullName>
    </recommendedName>
</protein>
<sequence>MLEDIYEMAKQSFLKNLEKTQFERSQIERSTILQRDSSEWLELRRNLLTASNFGKVIKRRPTTSASIIKTLLHKNNISQVGSIKHGVYNEATLNQLAIQEGVQISPCGLFIDSEIPFLAATPDGIIGNDTIVEIKCPLSAFKMSIKEAVEKKNKILEYKKLYYDHQQ</sequence>
<dbReference type="PANTHER" id="PTHR46609:SF8">
    <property type="entry name" value="YQAJ VIRAL RECOMBINASE DOMAIN-CONTAINING PROTEIN"/>
    <property type="match status" value="1"/>
</dbReference>
<reference evidence="2" key="1">
    <citation type="submission" date="2022-03" db="EMBL/GenBank/DDBJ databases">
        <authorList>
            <person name="Tunstrom K."/>
        </authorList>
    </citation>
    <scope>NUCLEOTIDE SEQUENCE</scope>
</reference>
<dbReference type="AlphaFoldDB" id="A0AAU9TUF0"/>
<dbReference type="InterPro" id="IPR019080">
    <property type="entry name" value="YqaJ_viral_recombinase"/>
</dbReference>
<evidence type="ECO:0000259" key="1">
    <source>
        <dbReference type="Pfam" id="PF09588"/>
    </source>
</evidence>
<keyword evidence="3" id="KW-1185">Reference proteome</keyword>
<comment type="caution">
    <text evidence="2">The sequence shown here is derived from an EMBL/GenBank/DDBJ whole genome shotgun (WGS) entry which is preliminary data.</text>
</comment>
<dbReference type="Gene3D" id="3.90.320.10">
    <property type="match status" value="1"/>
</dbReference>
<accession>A0AAU9TUF0</accession>
<gene>
    <name evidence="2" type="ORF">EEDITHA_LOCUS4333</name>
</gene>
<dbReference type="InterPro" id="IPR011604">
    <property type="entry name" value="PDDEXK-like_dom_sf"/>
</dbReference>
<evidence type="ECO:0000313" key="3">
    <source>
        <dbReference type="Proteomes" id="UP001153954"/>
    </source>
</evidence>
<dbReference type="GO" id="GO:0006281">
    <property type="term" value="P:DNA repair"/>
    <property type="evidence" value="ECO:0007669"/>
    <property type="project" value="UniProtKB-ARBA"/>
</dbReference>
<dbReference type="Pfam" id="PF09588">
    <property type="entry name" value="YqaJ"/>
    <property type="match status" value="1"/>
</dbReference>
<dbReference type="PANTHER" id="PTHR46609">
    <property type="entry name" value="EXONUCLEASE, PHAGE-TYPE/RECB, C-TERMINAL DOMAIN-CONTAINING PROTEIN"/>
    <property type="match status" value="1"/>
</dbReference>
<dbReference type="CDD" id="cd22343">
    <property type="entry name" value="PDDEXK_lambda_exonuclease-like"/>
    <property type="match status" value="1"/>
</dbReference>